<dbReference type="SMART" id="SM00448">
    <property type="entry name" value="REC"/>
    <property type="match status" value="1"/>
</dbReference>
<dbReference type="GO" id="GO:0000155">
    <property type="term" value="F:phosphorelay sensor kinase activity"/>
    <property type="evidence" value="ECO:0007669"/>
    <property type="project" value="InterPro"/>
</dbReference>
<evidence type="ECO:0000256" key="5">
    <source>
        <dbReference type="PROSITE-ProRule" id="PRU00169"/>
    </source>
</evidence>
<name>A0A6H1TSM9_9CYAN</name>
<dbReference type="SUPFAM" id="SSF47384">
    <property type="entry name" value="Homodimeric domain of signal transducing histidine kinase"/>
    <property type="match status" value="1"/>
</dbReference>
<evidence type="ECO:0000313" key="9">
    <source>
        <dbReference type="Proteomes" id="UP000500857"/>
    </source>
</evidence>
<dbReference type="RefSeq" id="WP_168567761.1">
    <property type="nucleotide sequence ID" value="NZ_CP051167.1"/>
</dbReference>
<feature type="domain" description="Response regulatory" evidence="7">
    <location>
        <begin position="3"/>
        <end position="119"/>
    </location>
</feature>
<dbReference type="InterPro" id="IPR003661">
    <property type="entry name" value="HisK_dim/P_dom"/>
</dbReference>
<feature type="coiled-coil region" evidence="6">
    <location>
        <begin position="129"/>
        <end position="159"/>
    </location>
</feature>
<dbReference type="InterPro" id="IPR036097">
    <property type="entry name" value="HisK_dim/P_sf"/>
</dbReference>
<evidence type="ECO:0000256" key="4">
    <source>
        <dbReference type="ARBA" id="ARBA00023012"/>
    </source>
</evidence>
<dbReference type="EC" id="2.7.13.3" evidence="2"/>
<dbReference type="Pfam" id="PF00072">
    <property type="entry name" value="Response_reg"/>
    <property type="match status" value="1"/>
</dbReference>
<dbReference type="InterPro" id="IPR001789">
    <property type="entry name" value="Sig_transdc_resp-reg_receiver"/>
</dbReference>
<reference evidence="8 9" key="1">
    <citation type="submission" date="2020-04" db="EMBL/GenBank/DDBJ databases">
        <authorList>
            <person name="Basu S."/>
            <person name="Maruthanayagam V."/>
            <person name="Chakraborty S."/>
            <person name="Pramanik A."/>
            <person name="Mukherjee J."/>
            <person name="Brink B."/>
        </authorList>
    </citation>
    <scope>NUCLEOTIDE SEQUENCE [LARGE SCALE GENOMIC DNA]</scope>
    <source>
        <strain evidence="8 9">AP17</strain>
    </source>
</reference>
<accession>A0A6H1TSM9</accession>
<keyword evidence="4" id="KW-0902">Two-component regulatory system</keyword>
<comment type="catalytic activity">
    <reaction evidence="1">
        <text>ATP + protein L-histidine = ADP + protein N-phospho-L-histidine.</text>
        <dbReference type="EC" id="2.7.13.3"/>
    </reaction>
</comment>
<evidence type="ECO:0000256" key="3">
    <source>
        <dbReference type="ARBA" id="ARBA00022553"/>
    </source>
</evidence>
<dbReference type="PANTHER" id="PTHR43547">
    <property type="entry name" value="TWO-COMPONENT HISTIDINE KINASE"/>
    <property type="match status" value="1"/>
</dbReference>
<gene>
    <name evidence="8" type="ORF">HCG48_02555</name>
</gene>
<keyword evidence="9" id="KW-1185">Reference proteome</keyword>
<dbReference type="CDD" id="cd00082">
    <property type="entry name" value="HisKA"/>
    <property type="match status" value="1"/>
</dbReference>
<evidence type="ECO:0000256" key="2">
    <source>
        <dbReference type="ARBA" id="ARBA00012438"/>
    </source>
</evidence>
<evidence type="ECO:0000256" key="6">
    <source>
        <dbReference type="SAM" id="Coils"/>
    </source>
</evidence>
<sequence length="242" mass="27330">MKIILVIEDESAVLTNILEILECGGFKAIGAENGQIGVQLAKENLPNLILCDIMMPVLDGYGVLNELRQDPTTATIPLIFLTAKAEAQDLREGMNLGADDYLTKPFRRKDLLEAVNTRLAKQAAVMQQYDRERQRAEGLQSKMLELEELTNTKEGLLMKLIEDLRNPLSKINLAIHMLKNMPAGASRDRYLEILQEEFNREISLIEQVSDLQELLTVDNFKLLRQFNLLGGNLNDLPPQKNE</sequence>
<evidence type="ECO:0000256" key="1">
    <source>
        <dbReference type="ARBA" id="ARBA00000085"/>
    </source>
</evidence>
<evidence type="ECO:0000259" key="7">
    <source>
        <dbReference type="PROSITE" id="PS50110"/>
    </source>
</evidence>
<dbReference type="Gene3D" id="3.40.50.2300">
    <property type="match status" value="1"/>
</dbReference>
<dbReference type="EMBL" id="CP051167">
    <property type="protein sequence ID" value="QIZ69604.1"/>
    <property type="molecule type" value="Genomic_DNA"/>
</dbReference>
<dbReference type="PROSITE" id="PS50110">
    <property type="entry name" value="RESPONSE_REGULATORY"/>
    <property type="match status" value="1"/>
</dbReference>
<evidence type="ECO:0000313" key="8">
    <source>
        <dbReference type="EMBL" id="QIZ69604.1"/>
    </source>
</evidence>
<organism evidence="8 9">
    <name type="scientific">Oxynema aestuarii AP17</name>
    <dbReference type="NCBI Taxonomy" id="2064643"/>
    <lineage>
        <taxon>Bacteria</taxon>
        <taxon>Bacillati</taxon>
        <taxon>Cyanobacteriota</taxon>
        <taxon>Cyanophyceae</taxon>
        <taxon>Oscillatoriophycideae</taxon>
        <taxon>Oscillatoriales</taxon>
        <taxon>Oscillatoriaceae</taxon>
        <taxon>Oxynema</taxon>
        <taxon>Oxynema aestuarii</taxon>
    </lineage>
</organism>
<keyword evidence="3 5" id="KW-0597">Phosphoprotein</keyword>
<dbReference type="SUPFAM" id="SSF52172">
    <property type="entry name" value="CheY-like"/>
    <property type="match status" value="1"/>
</dbReference>
<dbReference type="CDD" id="cd17574">
    <property type="entry name" value="REC_OmpR"/>
    <property type="match status" value="1"/>
</dbReference>
<feature type="modified residue" description="4-aspartylphosphate" evidence="5">
    <location>
        <position position="52"/>
    </location>
</feature>
<keyword evidence="6" id="KW-0175">Coiled coil</keyword>
<dbReference type="KEGG" id="oxy:HCG48_02555"/>
<dbReference type="InterPro" id="IPR011006">
    <property type="entry name" value="CheY-like_superfamily"/>
</dbReference>
<protein>
    <recommendedName>
        <fullName evidence="2">histidine kinase</fullName>
        <ecNumber evidence="2">2.7.13.3</ecNumber>
    </recommendedName>
</protein>
<dbReference type="PANTHER" id="PTHR43547:SF2">
    <property type="entry name" value="HYBRID SIGNAL TRANSDUCTION HISTIDINE KINASE C"/>
    <property type="match status" value="1"/>
</dbReference>
<dbReference type="Gene3D" id="1.10.287.130">
    <property type="match status" value="1"/>
</dbReference>
<proteinExistence type="predicted"/>
<dbReference type="AlphaFoldDB" id="A0A6H1TSM9"/>
<dbReference type="Proteomes" id="UP000500857">
    <property type="component" value="Chromosome"/>
</dbReference>